<keyword evidence="2 5" id="KW-0238">DNA-binding</keyword>
<dbReference type="Pfam" id="PF12625">
    <property type="entry name" value="Arabinose_bd"/>
    <property type="match status" value="1"/>
</dbReference>
<evidence type="ECO:0000256" key="1">
    <source>
        <dbReference type="ARBA" id="ARBA00023015"/>
    </source>
</evidence>
<dbReference type="InterPro" id="IPR018060">
    <property type="entry name" value="HTH_AraC"/>
</dbReference>
<evidence type="ECO:0000256" key="2">
    <source>
        <dbReference type="ARBA" id="ARBA00023125"/>
    </source>
</evidence>
<dbReference type="InterPro" id="IPR032687">
    <property type="entry name" value="AraC-type_N"/>
</dbReference>
<protein>
    <submittedName>
        <fullName evidence="5">AraC-like DNA-binding protein</fullName>
    </submittedName>
</protein>
<organism evidence="5 6">
    <name type="scientific">Microvirga subterranea</name>
    <dbReference type="NCBI Taxonomy" id="186651"/>
    <lineage>
        <taxon>Bacteria</taxon>
        <taxon>Pseudomonadati</taxon>
        <taxon>Pseudomonadota</taxon>
        <taxon>Alphaproteobacteria</taxon>
        <taxon>Hyphomicrobiales</taxon>
        <taxon>Methylobacteriaceae</taxon>
        <taxon>Microvirga</taxon>
    </lineage>
</organism>
<proteinExistence type="predicted"/>
<name>A0A370HGV2_9HYPH</name>
<dbReference type="Gene3D" id="1.10.10.60">
    <property type="entry name" value="Homeodomain-like"/>
    <property type="match status" value="1"/>
</dbReference>
<keyword evidence="1" id="KW-0805">Transcription regulation</keyword>
<evidence type="ECO:0000259" key="4">
    <source>
        <dbReference type="PROSITE" id="PS01124"/>
    </source>
</evidence>
<reference evidence="5 6" key="1">
    <citation type="submission" date="2018-07" db="EMBL/GenBank/DDBJ databases">
        <title>Genomic Encyclopedia of Type Strains, Phase IV (KMG-IV): sequencing the most valuable type-strain genomes for metagenomic binning, comparative biology and taxonomic classification.</title>
        <authorList>
            <person name="Goeker M."/>
        </authorList>
    </citation>
    <scope>NUCLEOTIDE SEQUENCE [LARGE SCALE GENOMIC DNA]</scope>
    <source>
        <strain evidence="5 6">DSM 14364</strain>
    </source>
</reference>
<dbReference type="SUPFAM" id="SSF46689">
    <property type="entry name" value="Homeodomain-like"/>
    <property type="match status" value="1"/>
</dbReference>
<dbReference type="PANTHER" id="PTHR47894:SF4">
    <property type="entry name" value="HTH-TYPE TRANSCRIPTIONAL REGULATOR GADX"/>
    <property type="match status" value="1"/>
</dbReference>
<dbReference type="InterPro" id="IPR009057">
    <property type="entry name" value="Homeodomain-like_sf"/>
</dbReference>
<dbReference type="InterPro" id="IPR020449">
    <property type="entry name" value="Tscrpt_reg_AraC-type_HTH"/>
</dbReference>
<dbReference type="SMART" id="SM00342">
    <property type="entry name" value="HTH_ARAC"/>
    <property type="match status" value="1"/>
</dbReference>
<keyword evidence="3" id="KW-0804">Transcription</keyword>
<comment type="caution">
    <text evidence="5">The sequence shown here is derived from an EMBL/GenBank/DDBJ whole genome shotgun (WGS) entry which is preliminary data.</text>
</comment>
<dbReference type="PANTHER" id="PTHR47894">
    <property type="entry name" value="HTH-TYPE TRANSCRIPTIONAL REGULATOR GADX"/>
    <property type="match status" value="1"/>
</dbReference>
<evidence type="ECO:0000313" key="6">
    <source>
        <dbReference type="Proteomes" id="UP000254925"/>
    </source>
</evidence>
<evidence type="ECO:0000256" key="3">
    <source>
        <dbReference type="ARBA" id="ARBA00023163"/>
    </source>
</evidence>
<accession>A0A370HGV2</accession>
<keyword evidence="6" id="KW-1185">Reference proteome</keyword>
<dbReference type="EMBL" id="QQBB01000009">
    <property type="protein sequence ID" value="RDI56414.1"/>
    <property type="molecule type" value="Genomic_DNA"/>
</dbReference>
<dbReference type="RefSeq" id="WP_245571808.1">
    <property type="nucleotide sequence ID" value="NZ_QQBB01000009.1"/>
</dbReference>
<dbReference type="AlphaFoldDB" id="A0A370HGV2"/>
<evidence type="ECO:0000313" key="5">
    <source>
        <dbReference type="EMBL" id="RDI56414.1"/>
    </source>
</evidence>
<sequence length="374" mass="41053">MSTLSHRMAGLPELRIGAQLRRAEDTRSRMSAAAIPGGFVRMGVAKEIASVLKDFGLDAAAVIRDANLDPALFDDGDNVISFVALGRLVTLCVARTKCEHFGLLVGQKATISGLGPVGGLMQHSATVGEALRNLIQHIHLCDRGAAPLLTVTGDEAMLSYAIYQPGVESTDQIADAVMVLCAVIMRTLCGAEWLPGEVLLPRQLPADPVLYHRLFRAPVRFDQETAALVFPARWLDHEIAGADPVFRQIFDDRVRELEAANTPDFADDLRRVLRTRILAGRCSAQAVATMFAMHRRTLNRHLNQEGKCYQDIIDETRFEVARQLLNDTKLPLSHVAAALGYSEASAFTRAFRRWSGQTPTAWRTATVARVGMEQ</sequence>
<dbReference type="PROSITE" id="PS01124">
    <property type="entry name" value="HTH_ARAC_FAMILY_2"/>
    <property type="match status" value="1"/>
</dbReference>
<dbReference type="Proteomes" id="UP000254925">
    <property type="component" value="Unassembled WGS sequence"/>
</dbReference>
<dbReference type="Pfam" id="PF12833">
    <property type="entry name" value="HTH_18"/>
    <property type="match status" value="1"/>
</dbReference>
<dbReference type="GO" id="GO:0005829">
    <property type="term" value="C:cytosol"/>
    <property type="evidence" value="ECO:0007669"/>
    <property type="project" value="TreeGrafter"/>
</dbReference>
<dbReference type="PRINTS" id="PR00032">
    <property type="entry name" value="HTHARAC"/>
</dbReference>
<dbReference type="GO" id="GO:0003700">
    <property type="term" value="F:DNA-binding transcription factor activity"/>
    <property type="evidence" value="ECO:0007669"/>
    <property type="project" value="InterPro"/>
</dbReference>
<dbReference type="GO" id="GO:0000976">
    <property type="term" value="F:transcription cis-regulatory region binding"/>
    <property type="evidence" value="ECO:0007669"/>
    <property type="project" value="TreeGrafter"/>
</dbReference>
<feature type="domain" description="HTH araC/xylS-type" evidence="4">
    <location>
        <begin position="267"/>
        <end position="365"/>
    </location>
</feature>
<gene>
    <name evidence="5" type="ORF">DES45_10998</name>
</gene>